<dbReference type="PROSITE" id="PS50110">
    <property type="entry name" value="RESPONSE_REGULATORY"/>
    <property type="match status" value="1"/>
</dbReference>
<dbReference type="Pfam" id="PF07494">
    <property type="entry name" value="Reg_prop"/>
    <property type="match status" value="4"/>
</dbReference>
<dbReference type="Gene3D" id="1.10.10.60">
    <property type="entry name" value="Homeodomain-like"/>
    <property type="match status" value="1"/>
</dbReference>
<dbReference type="InterPro" id="IPR003661">
    <property type="entry name" value="HisK_dim/P_dom"/>
</dbReference>
<evidence type="ECO:0000256" key="3">
    <source>
        <dbReference type="ARBA" id="ARBA00022553"/>
    </source>
</evidence>
<reference evidence="13" key="1">
    <citation type="submission" date="2020-07" db="EMBL/GenBank/DDBJ databases">
        <title>Complete genome sequencing of Coprobacter sp. strain 2CBH44.</title>
        <authorList>
            <person name="Sakamoto M."/>
            <person name="Murakami T."/>
            <person name="Mori H."/>
        </authorList>
    </citation>
    <scope>NUCLEOTIDE SEQUENCE [LARGE SCALE GENOMIC DNA]</scope>
    <source>
        <strain evidence="13">2CBH44</strain>
    </source>
</reference>
<dbReference type="CDD" id="cd17574">
    <property type="entry name" value="REC_OmpR"/>
    <property type="match status" value="1"/>
</dbReference>
<dbReference type="GO" id="GO:0043565">
    <property type="term" value="F:sequence-specific DNA binding"/>
    <property type="evidence" value="ECO:0007669"/>
    <property type="project" value="InterPro"/>
</dbReference>
<dbReference type="InterPro" id="IPR011006">
    <property type="entry name" value="CheY-like_superfamily"/>
</dbReference>
<protein>
    <recommendedName>
        <fullName evidence="2">histidine kinase</fullName>
        <ecNumber evidence="2">2.7.13.3</ecNumber>
    </recommendedName>
</protein>
<dbReference type="InterPro" id="IPR036890">
    <property type="entry name" value="HATPase_C_sf"/>
</dbReference>
<dbReference type="InterPro" id="IPR018060">
    <property type="entry name" value="HTH_AraC"/>
</dbReference>
<keyword evidence="6" id="KW-0804">Transcription</keyword>
<dbReference type="EC" id="2.7.13.3" evidence="2"/>
<dbReference type="InterPro" id="IPR004358">
    <property type="entry name" value="Sig_transdc_His_kin-like_C"/>
</dbReference>
<feature type="domain" description="HTH araC/xylS-type" evidence="9">
    <location>
        <begin position="1212"/>
        <end position="1311"/>
    </location>
</feature>
<dbReference type="SUPFAM" id="SSF63829">
    <property type="entry name" value="Calcium-dependent phosphotriesterase"/>
    <property type="match status" value="2"/>
</dbReference>
<dbReference type="SMART" id="SM00387">
    <property type="entry name" value="HATPase_c"/>
    <property type="match status" value="1"/>
</dbReference>
<dbReference type="Gene3D" id="3.30.565.10">
    <property type="entry name" value="Histidine kinase-like ATPase, C-terminal domain"/>
    <property type="match status" value="1"/>
</dbReference>
<dbReference type="InterPro" id="IPR036097">
    <property type="entry name" value="HisK_dim/P_sf"/>
</dbReference>
<name>A0A7G1HTA9_9BACT</name>
<dbReference type="CDD" id="cd00082">
    <property type="entry name" value="HisKA"/>
    <property type="match status" value="1"/>
</dbReference>
<organism evidence="12 13">
    <name type="scientific">Coprobacter secundus subsp. similis</name>
    <dbReference type="NCBI Taxonomy" id="2751153"/>
    <lineage>
        <taxon>Bacteria</taxon>
        <taxon>Pseudomonadati</taxon>
        <taxon>Bacteroidota</taxon>
        <taxon>Bacteroidia</taxon>
        <taxon>Bacteroidales</taxon>
        <taxon>Barnesiellaceae</taxon>
        <taxon>Coprobacter</taxon>
    </lineage>
</organism>
<dbReference type="InterPro" id="IPR015943">
    <property type="entry name" value="WD40/YVTN_repeat-like_dom_sf"/>
</dbReference>
<dbReference type="Gene3D" id="1.10.287.130">
    <property type="match status" value="1"/>
</dbReference>
<evidence type="ECO:0000256" key="5">
    <source>
        <dbReference type="ARBA" id="ARBA00023125"/>
    </source>
</evidence>
<keyword evidence="5" id="KW-0238">DNA-binding</keyword>
<gene>
    <name evidence="12" type="ORF">Cop2CBH44_00270</name>
</gene>
<sequence>MGKHLLTYLLFLWVGVMSGLAFVVQASPNFYFKQLSQQDGLPQNFVRSIMLDHNGFFWIGTSRGVSRFDRHEFKNYSAVPDSATSLPDNLIHFIVEDAQNNIWISTSKGVCVYQRKSDDFKRIRWGKRALQAHSYMLTDDALLLGGRGVIYRWDYARCVMDTVPIRWKERSYAFFNYMSSWRKHYWVLSSRWEGMWILDCRTGEITRPEFCREREIMAVKVDSRDNLWISPYGKGLDGYGDGGRKRVHYDMSNSDLTHNVILDIEERDGQLWLATDGGGISILNRGDNSFSNIRYVPGDVYSFPVSSVFCLYRDKDNNMWAGTIRGGLFGIKEVYMRTYRDVPPGSSYGMSDKTVLCLYEDRDGSVWIGTDGGGLNRLDTRSNKFTHYPSTYDSKVASITYYSDRELLVYFFAKGLFLFDKRTGSLRPFILLNERRNEQIAHSGISVNVDYFDTDKIHLFADKIYMYDKRAASFSVAHVADSSRYYGTVQRFYSDRDVTYLFGRNYILKLDNKKNDAFCILSLEYKAYINAACCDEKGNFWIGTNQGLLYYNVYSHALRSVKTNMFREITSMVYSDKGLWIGAEGMLFRYSIAENKFFIYGESDGASPNEYLFKPTLVSRTGDIYMGGVTGLLRIDGQRYKEYVQPSPLSVELTDVVLDGVSAMKDINDSDRGLCIPWDHTSLVVKTMVREKDVFRKKMFRFSIEGLDRSDIESYDHTLTLHSLPVGKYRIMASCSTQDGGWSRPNCILSLEVVPPWWEQPWFVIVLVLVIALACYLVMAYIIRKKEDRLQLEMKERERKVYEDKVRFLINISHELRTPLTLIYAPLKRLLGGKFTDNELKLQLTRIFKQARQMRNIINMVLDMRRMEVGYEALHLLPHPLNAWIESVVGDFAEEFRTKGIMLFFRADERVDNVSFDKGKCEIVLSNLLMNALKFSQEGTTVIVSTERRDGCVRVSVKDEGIGLSDSDFTHLFTRFYQGEHQMSGSGIGLSYSKTLLELHGGKIGAYNNEGKGATFWFELPLTERDMDVVCDPGTYLNDIQYLDTEMEVCVEERDFPLHQYSILIVDDEREIRSFIKDSFGSIFKQVYTAEDGRDGLDVVRQWQPDLVISDIMMPRMDGFEFCRELKSDIQISHIPVILLTARDNPESLSAGYKLGADFYLSKPFDNEMLLTIIRNLLRNREQIKSYYRNAVPVSIAPKDQTFSNADEQFLMKLNGLVMENLDNSELDVKYLTVEIGMSRASLYNKVKALTGLGVNDYINRIRIEQAMQLLANTGLSVTEISERTGFSSSRYFSTSFKQFTSMTPSEYKERCRSGVQA</sequence>
<evidence type="ECO:0000259" key="9">
    <source>
        <dbReference type="PROSITE" id="PS01124"/>
    </source>
</evidence>
<dbReference type="InterPro" id="IPR003594">
    <property type="entry name" value="HATPase_dom"/>
</dbReference>
<dbReference type="PROSITE" id="PS00041">
    <property type="entry name" value="HTH_ARAC_FAMILY_1"/>
    <property type="match status" value="1"/>
</dbReference>
<dbReference type="InterPro" id="IPR013783">
    <property type="entry name" value="Ig-like_fold"/>
</dbReference>
<dbReference type="Pfam" id="PF00072">
    <property type="entry name" value="Response_reg"/>
    <property type="match status" value="1"/>
</dbReference>
<evidence type="ECO:0000256" key="4">
    <source>
        <dbReference type="ARBA" id="ARBA00023015"/>
    </source>
</evidence>
<dbReference type="InterPro" id="IPR011110">
    <property type="entry name" value="Reg_prop"/>
</dbReference>
<dbReference type="KEGG" id="copr:Cop2CBH44_00270"/>
<dbReference type="SUPFAM" id="SSF47384">
    <property type="entry name" value="Homodimeric domain of signal transducing histidine kinase"/>
    <property type="match status" value="1"/>
</dbReference>
<dbReference type="PROSITE" id="PS01124">
    <property type="entry name" value="HTH_ARAC_FAMILY_2"/>
    <property type="match status" value="1"/>
</dbReference>
<keyword evidence="4" id="KW-0805">Transcription regulation</keyword>
<feature type="domain" description="Histidine kinase" evidence="10">
    <location>
        <begin position="811"/>
        <end position="1024"/>
    </location>
</feature>
<evidence type="ECO:0000313" key="13">
    <source>
        <dbReference type="Proteomes" id="UP000594042"/>
    </source>
</evidence>
<dbReference type="EMBL" id="AP023322">
    <property type="protein sequence ID" value="BCI61674.1"/>
    <property type="molecule type" value="Genomic_DNA"/>
</dbReference>
<keyword evidence="12" id="KW-0418">Kinase</keyword>
<dbReference type="Gene3D" id="3.40.50.2300">
    <property type="match status" value="1"/>
</dbReference>
<dbReference type="SUPFAM" id="SSF46689">
    <property type="entry name" value="Homeodomain-like"/>
    <property type="match status" value="1"/>
</dbReference>
<dbReference type="PANTHER" id="PTHR43547">
    <property type="entry name" value="TWO-COMPONENT HISTIDINE KINASE"/>
    <property type="match status" value="1"/>
</dbReference>
<dbReference type="Gene3D" id="2.130.10.10">
    <property type="entry name" value="YVTN repeat-like/Quinoprotein amine dehydrogenase"/>
    <property type="match status" value="2"/>
</dbReference>
<dbReference type="SMART" id="SM00448">
    <property type="entry name" value="REC"/>
    <property type="match status" value="1"/>
</dbReference>
<evidence type="ECO:0000313" key="12">
    <source>
        <dbReference type="EMBL" id="BCI61674.1"/>
    </source>
</evidence>
<dbReference type="InterPro" id="IPR001789">
    <property type="entry name" value="Sig_transdc_resp-reg_receiver"/>
</dbReference>
<dbReference type="InterPro" id="IPR009057">
    <property type="entry name" value="Homeodomain-like_sf"/>
</dbReference>
<dbReference type="GO" id="GO:0003700">
    <property type="term" value="F:DNA-binding transcription factor activity"/>
    <property type="evidence" value="ECO:0007669"/>
    <property type="project" value="InterPro"/>
</dbReference>
<proteinExistence type="predicted"/>
<keyword evidence="3 7" id="KW-0597">Phosphoprotein</keyword>
<dbReference type="SUPFAM" id="SSF52172">
    <property type="entry name" value="CheY-like"/>
    <property type="match status" value="1"/>
</dbReference>
<dbReference type="InterPro" id="IPR018062">
    <property type="entry name" value="HTH_AraC-typ_CS"/>
</dbReference>
<dbReference type="RefSeq" id="WP_021931584.1">
    <property type="nucleotide sequence ID" value="NZ_AP023322.1"/>
</dbReference>
<dbReference type="Gene3D" id="2.60.40.10">
    <property type="entry name" value="Immunoglobulins"/>
    <property type="match status" value="1"/>
</dbReference>
<feature type="domain" description="Response regulatory" evidence="11">
    <location>
        <begin position="1062"/>
        <end position="1178"/>
    </location>
</feature>
<dbReference type="PRINTS" id="PR00344">
    <property type="entry name" value="BCTRLSENSOR"/>
</dbReference>
<dbReference type="GO" id="GO:0000155">
    <property type="term" value="F:phosphorelay sensor kinase activity"/>
    <property type="evidence" value="ECO:0007669"/>
    <property type="project" value="InterPro"/>
</dbReference>
<accession>A0A7G1HTA9</accession>
<keyword evidence="8" id="KW-1133">Transmembrane helix</keyword>
<evidence type="ECO:0000259" key="11">
    <source>
        <dbReference type="PROSITE" id="PS50110"/>
    </source>
</evidence>
<dbReference type="Proteomes" id="UP000594042">
    <property type="component" value="Chromosome"/>
</dbReference>
<dbReference type="SMART" id="SM00388">
    <property type="entry name" value="HisKA"/>
    <property type="match status" value="1"/>
</dbReference>
<evidence type="ECO:0000259" key="10">
    <source>
        <dbReference type="PROSITE" id="PS50109"/>
    </source>
</evidence>
<feature type="transmembrane region" description="Helical" evidence="8">
    <location>
        <begin position="762"/>
        <end position="783"/>
    </location>
</feature>
<feature type="modified residue" description="4-aspartylphosphate" evidence="7">
    <location>
        <position position="1111"/>
    </location>
</feature>
<evidence type="ECO:0000256" key="6">
    <source>
        <dbReference type="ARBA" id="ARBA00023163"/>
    </source>
</evidence>
<dbReference type="Pfam" id="PF12833">
    <property type="entry name" value="HTH_18"/>
    <property type="match status" value="1"/>
</dbReference>
<dbReference type="SMART" id="SM00342">
    <property type="entry name" value="HTH_ARAC"/>
    <property type="match status" value="1"/>
</dbReference>
<comment type="catalytic activity">
    <reaction evidence="1">
        <text>ATP + protein L-histidine = ADP + protein N-phospho-L-histidine.</text>
        <dbReference type="EC" id="2.7.13.3"/>
    </reaction>
</comment>
<keyword evidence="12" id="KW-0808">Transferase</keyword>
<evidence type="ECO:0000256" key="1">
    <source>
        <dbReference type="ARBA" id="ARBA00000085"/>
    </source>
</evidence>
<dbReference type="FunFam" id="2.130.10.10:FF:000891">
    <property type="entry name" value="Two-component system sensor histidine kinase/response regulator, hybrid (One-component system)"/>
    <property type="match status" value="1"/>
</dbReference>
<dbReference type="SUPFAM" id="SSF55874">
    <property type="entry name" value="ATPase domain of HSP90 chaperone/DNA topoisomerase II/histidine kinase"/>
    <property type="match status" value="1"/>
</dbReference>
<dbReference type="PANTHER" id="PTHR43547:SF2">
    <property type="entry name" value="HYBRID SIGNAL TRANSDUCTION HISTIDINE KINASE C"/>
    <property type="match status" value="1"/>
</dbReference>
<evidence type="ECO:0000256" key="2">
    <source>
        <dbReference type="ARBA" id="ARBA00012438"/>
    </source>
</evidence>
<evidence type="ECO:0000256" key="7">
    <source>
        <dbReference type="PROSITE-ProRule" id="PRU00169"/>
    </source>
</evidence>
<dbReference type="Pfam" id="PF00512">
    <property type="entry name" value="HisKA"/>
    <property type="match status" value="1"/>
</dbReference>
<dbReference type="InterPro" id="IPR005467">
    <property type="entry name" value="His_kinase_dom"/>
</dbReference>
<keyword evidence="8" id="KW-0472">Membrane</keyword>
<evidence type="ECO:0000256" key="8">
    <source>
        <dbReference type="SAM" id="Phobius"/>
    </source>
</evidence>
<dbReference type="PROSITE" id="PS50109">
    <property type="entry name" value="HIS_KIN"/>
    <property type="match status" value="1"/>
</dbReference>
<keyword evidence="8" id="KW-0812">Transmembrane</keyword>
<dbReference type="Pfam" id="PF02518">
    <property type="entry name" value="HATPase_c"/>
    <property type="match status" value="1"/>
</dbReference>
<keyword evidence="13" id="KW-1185">Reference proteome</keyword>